<dbReference type="EMBL" id="CT573073">
    <property type="protein sequence ID" value="CAJ71874.1"/>
    <property type="molecule type" value="Genomic_DNA"/>
</dbReference>
<evidence type="ECO:0008006" key="2">
    <source>
        <dbReference type="Google" id="ProtNLM"/>
    </source>
</evidence>
<dbReference type="SUPFAM" id="SSF143555">
    <property type="entry name" value="FwdE-like"/>
    <property type="match status" value="1"/>
</dbReference>
<accession>Q1PXB3</accession>
<sequence>MRGETQIMEKTRFNKTFFNTVEPIKIRDMLAVVLGAIDKNEPFVFDYTDVIKLAGHSCPAVSGAYKLTQLALKTLYKNDMPERGRILVTFKGGVDYKVNGPISQVVTLITGASVETGFKGLGGGKYNRHNLLSFDEEEEAEPNAVCTVIFERMDNNKKIEISYRNHMLPMNPKMGDLMPLAVTGKGTDAEIKEFGELWHERIKIILLNPPKGMFEIKELN</sequence>
<name>Q1PXB3_KUEST</name>
<evidence type="ECO:0000313" key="1">
    <source>
        <dbReference type="EMBL" id="CAJ71874.1"/>
    </source>
</evidence>
<reference evidence="1" key="2">
    <citation type="submission" date="2006-01" db="EMBL/GenBank/DDBJ databases">
        <authorList>
            <person name="Genoscope"/>
        </authorList>
    </citation>
    <scope>NUCLEOTIDE SEQUENCE</scope>
</reference>
<reference evidence="1" key="1">
    <citation type="journal article" date="2006" name="Nature">
        <title>Deciphering the evolution and metabolism of an anammox bacterium from a community genome.</title>
        <authorList>
            <person name="Strous M."/>
            <person name="Pelletier E."/>
            <person name="Mangenot S."/>
            <person name="Rattei T."/>
            <person name="Lehner A."/>
            <person name="Taylor M.W."/>
            <person name="Horn M."/>
            <person name="Daims H."/>
            <person name="Bartol-Mavel D."/>
            <person name="Wincker P."/>
            <person name="Barbe V."/>
            <person name="Fonknechten N."/>
            <person name="Vallenet D."/>
            <person name="Segurens B."/>
            <person name="Schenowitz-Truong C."/>
            <person name="Medigue C."/>
            <person name="Collingro A."/>
            <person name="Snel B."/>
            <person name="Dutilh B.E."/>
            <person name="OpDenCamp H.J.M."/>
            <person name="vanDerDrift C."/>
            <person name="Cirpus I."/>
            <person name="vanDePas-Schoonen K.T."/>
            <person name="Harhangi H.R."/>
            <person name="vanNiftrik L."/>
            <person name="Schmid M."/>
            <person name="Keltjens J."/>
            <person name="vanDeVossenberg J."/>
            <person name="Kartal B."/>
            <person name="Meier H."/>
            <person name="Frishman D."/>
            <person name="Huynen M.A."/>
            <person name="Mewes H."/>
            <person name="Weissenbach J."/>
            <person name="Jetten M.S.M."/>
            <person name="Wagner M."/>
            <person name="LePaslier D."/>
        </authorList>
    </citation>
    <scope>NUCLEOTIDE SEQUENCE</scope>
</reference>
<protein>
    <recommendedName>
        <fullName evidence="2">Formylmethanofuran dehydrogenase subunit E domain-containing protein</fullName>
    </recommendedName>
</protein>
<organism evidence="1">
    <name type="scientific">Kuenenia stuttgartiensis</name>
    <dbReference type="NCBI Taxonomy" id="174633"/>
    <lineage>
        <taxon>Bacteria</taxon>
        <taxon>Pseudomonadati</taxon>
        <taxon>Planctomycetota</taxon>
        <taxon>Candidatus Brocadiia</taxon>
        <taxon>Candidatus Brocadiales</taxon>
        <taxon>Candidatus Brocadiaceae</taxon>
        <taxon>Candidatus Kuenenia</taxon>
    </lineage>
</organism>
<gene>
    <name evidence="1" type="ORF">kustc1129</name>
</gene>
<dbReference type="AlphaFoldDB" id="Q1PXB3"/>
<proteinExistence type="predicted"/>